<organism evidence="3 4">
    <name type="scientific">Halomarinibacterium sedimenti</name>
    <dbReference type="NCBI Taxonomy" id="2857106"/>
    <lineage>
        <taxon>Bacteria</taxon>
        <taxon>Pseudomonadati</taxon>
        <taxon>Bacteroidota</taxon>
        <taxon>Flavobacteriia</taxon>
        <taxon>Flavobacteriales</taxon>
        <taxon>Flavobacteriaceae</taxon>
        <taxon>Halomarinibacterium</taxon>
    </lineage>
</organism>
<dbReference type="Proteomes" id="UP001138686">
    <property type="component" value="Unassembled WGS sequence"/>
</dbReference>
<evidence type="ECO:0000313" key="3">
    <source>
        <dbReference type="EMBL" id="MBW2937988.1"/>
    </source>
</evidence>
<reference evidence="3" key="1">
    <citation type="submission" date="2021-07" db="EMBL/GenBank/DDBJ databases">
        <title>Aureisphaera sp. CAU 1614 isolated from sea sediment.</title>
        <authorList>
            <person name="Kim W."/>
        </authorList>
    </citation>
    <scope>NUCLEOTIDE SEQUENCE</scope>
    <source>
        <strain evidence="3">CAU 1614</strain>
    </source>
</reference>
<evidence type="ECO:0000256" key="1">
    <source>
        <dbReference type="SAM" id="Phobius"/>
    </source>
</evidence>
<dbReference type="GO" id="GO:0016740">
    <property type="term" value="F:transferase activity"/>
    <property type="evidence" value="ECO:0007669"/>
    <property type="project" value="UniProtKB-KW"/>
</dbReference>
<dbReference type="RefSeq" id="WP_219052429.1">
    <property type="nucleotide sequence ID" value="NZ_JAHWDP010000003.1"/>
</dbReference>
<protein>
    <submittedName>
        <fullName evidence="3">Diacylglyceryl transferase</fullName>
    </submittedName>
</protein>
<keyword evidence="4" id="KW-1185">Reference proteome</keyword>
<evidence type="ECO:0000259" key="2">
    <source>
        <dbReference type="Pfam" id="PF20584"/>
    </source>
</evidence>
<evidence type="ECO:0000313" key="4">
    <source>
        <dbReference type="Proteomes" id="UP001138686"/>
    </source>
</evidence>
<accession>A0A9X1FPG2</accession>
<feature type="domain" description="DUF6787" evidence="2">
    <location>
        <begin position="26"/>
        <end position="103"/>
    </location>
</feature>
<dbReference type="Pfam" id="PF20584">
    <property type="entry name" value="DUF6787"/>
    <property type="match status" value="1"/>
</dbReference>
<keyword evidence="1" id="KW-0812">Transmembrane</keyword>
<proteinExistence type="predicted"/>
<dbReference type="EMBL" id="JAHWDP010000003">
    <property type="protein sequence ID" value="MBW2937988.1"/>
    <property type="molecule type" value="Genomic_DNA"/>
</dbReference>
<feature type="transmembrane region" description="Helical" evidence="1">
    <location>
        <begin position="63"/>
        <end position="89"/>
    </location>
</feature>
<comment type="caution">
    <text evidence="3">The sequence shown here is derived from an EMBL/GenBank/DDBJ whole genome shotgun (WGS) entry which is preliminary data.</text>
</comment>
<keyword evidence="1" id="KW-0472">Membrane</keyword>
<sequence>MAGEETNFVKRLKARWGVDTNWRVFVIFTVFAITGTTSAKFAGPLTEVLGITKELNPFVYWPIRIIIILPIYKILLVIFGWLFGEYTFFKQFVLKMLRHLGLGFLMK</sequence>
<gene>
    <name evidence="3" type="ORF">KXJ69_07715</name>
</gene>
<name>A0A9X1FPG2_9FLAO</name>
<keyword evidence="1" id="KW-1133">Transmembrane helix</keyword>
<dbReference type="InterPro" id="IPR046714">
    <property type="entry name" value="DUF6787"/>
</dbReference>
<dbReference type="AlphaFoldDB" id="A0A9X1FPG2"/>
<keyword evidence="3" id="KW-0808">Transferase</keyword>
<feature type="transmembrane region" description="Helical" evidence="1">
    <location>
        <begin position="21"/>
        <end position="43"/>
    </location>
</feature>